<feature type="signal peptide" evidence="1">
    <location>
        <begin position="1"/>
        <end position="19"/>
    </location>
</feature>
<evidence type="ECO:0000313" key="3">
    <source>
        <dbReference type="Proteomes" id="UP000596742"/>
    </source>
</evidence>
<accession>A0A8B6ESU6</accession>
<keyword evidence="1" id="KW-0732">Signal</keyword>
<dbReference type="Proteomes" id="UP000596742">
    <property type="component" value="Unassembled WGS sequence"/>
</dbReference>
<name>A0A8B6ESU6_MYTGA</name>
<protein>
    <submittedName>
        <fullName evidence="2">Uncharacterized protein</fullName>
    </submittedName>
</protein>
<comment type="caution">
    <text evidence="2">The sequence shown here is derived from an EMBL/GenBank/DDBJ whole genome shotgun (WGS) entry which is preliminary data.</text>
</comment>
<keyword evidence="3" id="KW-1185">Reference proteome</keyword>
<dbReference type="EMBL" id="UYJE01005569">
    <property type="protein sequence ID" value="VDI38332.1"/>
    <property type="molecule type" value="Genomic_DNA"/>
</dbReference>
<gene>
    <name evidence="2" type="ORF">MGAL_10B029988</name>
</gene>
<organism evidence="2 3">
    <name type="scientific">Mytilus galloprovincialis</name>
    <name type="common">Mediterranean mussel</name>
    <dbReference type="NCBI Taxonomy" id="29158"/>
    <lineage>
        <taxon>Eukaryota</taxon>
        <taxon>Metazoa</taxon>
        <taxon>Spiralia</taxon>
        <taxon>Lophotrochozoa</taxon>
        <taxon>Mollusca</taxon>
        <taxon>Bivalvia</taxon>
        <taxon>Autobranchia</taxon>
        <taxon>Pteriomorphia</taxon>
        <taxon>Mytilida</taxon>
        <taxon>Mytiloidea</taxon>
        <taxon>Mytilidae</taxon>
        <taxon>Mytilinae</taxon>
        <taxon>Mytilus</taxon>
    </lineage>
</organism>
<evidence type="ECO:0000256" key="1">
    <source>
        <dbReference type="SAM" id="SignalP"/>
    </source>
</evidence>
<dbReference type="AlphaFoldDB" id="A0A8B6ESU6"/>
<feature type="chain" id="PRO_5032730213" evidence="1">
    <location>
        <begin position="20"/>
        <end position="119"/>
    </location>
</feature>
<evidence type="ECO:0000313" key="2">
    <source>
        <dbReference type="EMBL" id="VDI38332.1"/>
    </source>
</evidence>
<reference evidence="2" key="1">
    <citation type="submission" date="2018-11" db="EMBL/GenBank/DDBJ databases">
        <authorList>
            <person name="Alioto T."/>
            <person name="Alioto T."/>
        </authorList>
    </citation>
    <scope>NUCLEOTIDE SEQUENCE</scope>
</reference>
<sequence>MEFAPACFLLIIQLTLCYGFPKLYSRLDRIPAGKYDLVEHKLSADVDMHPERFLLWNRIFDGRVMDLETERNIGHGMNDFNLEDALEKRNSDSYYKLPKFRIGRDVDHVDPAHAEDIDG</sequence>
<proteinExistence type="predicted"/>